<dbReference type="PANTHER" id="PTHR12736">
    <property type="entry name" value="LANC-LIKE PROTEIN"/>
    <property type="match status" value="1"/>
</dbReference>
<evidence type="ECO:0000313" key="2">
    <source>
        <dbReference type="EMBL" id="OXV11523.1"/>
    </source>
</evidence>
<keyword evidence="1" id="KW-0479">Metal-binding</keyword>
<dbReference type="SUPFAM" id="SSF158745">
    <property type="entry name" value="LanC-like"/>
    <property type="match status" value="1"/>
</dbReference>
<sequence>MPTNNPQYYRNKLDPLTIDKGTLLNILKELQSAVIHGTQLIQSNCHVPDIPNYGSIFSGTPGVVLAFLRLGRQASCLAGNHELKLPNFQGLAQERIISTPTQISLAPGRMSPIVSSPVGAAVLRILATCEIRDTSTKATGSHVFKSDVAMLRDVIDAELKHGHTINYRDHIMGGDEVLYGRAGLLWATLNIRHYIQHDETRDVLKPVLEDIPKLIDAIIESGKQGALDFAKQYGEKEAFPLMWLWMENYYGLGAGQAKPGILTILLQCEIGELEDGAARIYLPLISGTITSLCRICIANNGHLPTAIPPMSSSRPSHLVQLCHGSPGLLVLLATARRHASLSTYWQPEWDEAIYLGTERVWEEGLLSKGGSLCHGLTGNVWPLLMLHDSFEYPKDLHSVKRTTMENTTVPTKSSSSNTSSETLSGDYFLSRALAFLRLAQECPPYSTDLGIKASYNFRMPDRPYGLYEGLAGMVCAWAEACAVIQARLRKMEIDGAGEEAANKLMDDEIFESYMLQQLGVPGLGGQGPNGLL</sequence>
<dbReference type="InterPro" id="IPR007822">
    <property type="entry name" value="LANC-like"/>
</dbReference>
<dbReference type="Pfam" id="PF05147">
    <property type="entry name" value="LANC_like"/>
    <property type="match status" value="1"/>
</dbReference>
<comment type="caution">
    <text evidence="2">The sequence shown here is derived from an EMBL/GenBank/DDBJ whole genome shotgun (WGS) entry which is preliminary data.</text>
</comment>
<keyword evidence="3" id="KW-1185">Reference proteome</keyword>
<feature type="binding site" evidence="1">
    <location>
        <position position="374"/>
    </location>
    <ligand>
        <name>Zn(2+)</name>
        <dbReference type="ChEBI" id="CHEBI:29105"/>
    </ligand>
</feature>
<dbReference type="PANTHER" id="PTHR12736:SF7">
    <property type="entry name" value="LANC-LIKE PROTEIN 3"/>
    <property type="match status" value="1"/>
</dbReference>
<feature type="binding site" evidence="1">
    <location>
        <position position="373"/>
    </location>
    <ligand>
        <name>Zn(2+)</name>
        <dbReference type="ChEBI" id="CHEBI:29105"/>
    </ligand>
</feature>
<dbReference type="PRINTS" id="PR01950">
    <property type="entry name" value="LANCSUPER"/>
</dbReference>
<reference evidence="2 3" key="1">
    <citation type="journal article" date="2015" name="Environ. Microbiol.">
        <title>Metagenome sequence of Elaphomyces granulatus from sporocarp tissue reveals Ascomycota ectomycorrhizal fingerprints of genome expansion and a Proteobacteria-rich microbiome.</title>
        <authorList>
            <person name="Quandt C.A."/>
            <person name="Kohler A."/>
            <person name="Hesse C.N."/>
            <person name="Sharpton T.J."/>
            <person name="Martin F."/>
            <person name="Spatafora J.W."/>
        </authorList>
    </citation>
    <scope>NUCLEOTIDE SEQUENCE [LARGE SCALE GENOMIC DNA]</scope>
    <source>
        <strain evidence="2 3">OSC145934</strain>
    </source>
</reference>
<feature type="binding site" evidence="1">
    <location>
        <position position="322"/>
    </location>
    <ligand>
        <name>Zn(2+)</name>
        <dbReference type="ChEBI" id="CHEBI:29105"/>
    </ligand>
</feature>
<organism evidence="2 3">
    <name type="scientific">Elaphomyces granulatus</name>
    <dbReference type="NCBI Taxonomy" id="519963"/>
    <lineage>
        <taxon>Eukaryota</taxon>
        <taxon>Fungi</taxon>
        <taxon>Dikarya</taxon>
        <taxon>Ascomycota</taxon>
        <taxon>Pezizomycotina</taxon>
        <taxon>Eurotiomycetes</taxon>
        <taxon>Eurotiomycetidae</taxon>
        <taxon>Eurotiales</taxon>
        <taxon>Elaphomycetaceae</taxon>
        <taxon>Elaphomyces</taxon>
    </lineage>
</organism>
<dbReference type="InterPro" id="IPR012341">
    <property type="entry name" value="6hp_glycosidase-like_sf"/>
</dbReference>
<accession>A0A232M544</accession>
<evidence type="ECO:0000313" key="3">
    <source>
        <dbReference type="Proteomes" id="UP000243515"/>
    </source>
</evidence>
<name>A0A232M544_9EURO</name>
<dbReference type="OrthoDB" id="10257263at2759"/>
<evidence type="ECO:0000256" key="1">
    <source>
        <dbReference type="PIRSR" id="PIRSR607822-1"/>
    </source>
</evidence>
<dbReference type="SMART" id="SM01260">
    <property type="entry name" value="LANC_like"/>
    <property type="match status" value="1"/>
</dbReference>
<evidence type="ECO:0008006" key="4">
    <source>
        <dbReference type="Google" id="ProtNLM"/>
    </source>
</evidence>
<dbReference type="Gene3D" id="1.50.10.10">
    <property type="match status" value="1"/>
</dbReference>
<gene>
    <name evidence="2" type="ORF">Egran_00715</name>
</gene>
<proteinExistence type="predicted"/>
<dbReference type="GO" id="GO:0005886">
    <property type="term" value="C:plasma membrane"/>
    <property type="evidence" value="ECO:0007669"/>
    <property type="project" value="TreeGrafter"/>
</dbReference>
<dbReference type="AlphaFoldDB" id="A0A232M544"/>
<dbReference type="EMBL" id="NPHW01002437">
    <property type="protein sequence ID" value="OXV11523.1"/>
    <property type="molecule type" value="Genomic_DNA"/>
</dbReference>
<dbReference type="CDD" id="cd04794">
    <property type="entry name" value="euk_LANCL"/>
    <property type="match status" value="1"/>
</dbReference>
<dbReference type="GO" id="GO:0031179">
    <property type="term" value="P:peptide modification"/>
    <property type="evidence" value="ECO:0007669"/>
    <property type="project" value="InterPro"/>
</dbReference>
<protein>
    <recommendedName>
        <fullName evidence="4">Lanthionine synthetase C family protein</fullName>
    </recommendedName>
</protein>
<dbReference type="Proteomes" id="UP000243515">
    <property type="component" value="Unassembled WGS sequence"/>
</dbReference>
<keyword evidence="1" id="KW-0862">Zinc</keyword>
<dbReference type="GO" id="GO:0046872">
    <property type="term" value="F:metal ion binding"/>
    <property type="evidence" value="ECO:0007669"/>
    <property type="project" value="UniProtKB-KW"/>
</dbReference>
<dbReference type="GO" id="GO:0005975">
    <property type="term" value="P:carbohydrate metabolic process"/>
    <property type="evidence" value="ECO:0007669"/>
    <property type="project" value="InterPro"/>
</dbReference>